<name>A0ABU0A109_9BACI</name>
<evidence type="ECO:0008006" key="3">
    <source>
        <dbReference type="Google" id="ProtNLM"/>
    </source>
</evidence>
<sequence>MFEVEAVEGEDDELEEDTTMNPVEKYNVFADFELYHTYGLAEERMFYHSIATGYVLGSGHLGHAVGHFDLFEINEAGDEVTLIRKMNEDTHYDAVQEVRGTDDWEEKIIQYMLESVEAVEELFFKYTEGVEETEISFDGQTFTVYPVEMDGRIHYFKEGEGLWMKYYNDQATIEFHGEAQQATRILNR</sequence>
<dbReference type="Proteomes" id="UP001230005">
    <property type="component" value="Unassembled WGS sequence"/>
</dbReference>
<dbReference type="EMBL" id="JAUSUG010000024">
    <property type="protein sequence ID" value="MDQ0257164.1"/>
    <property type="molecule type" value="Genomic_DNA"/>
</dbReference>
<evidence type="ECO:0000313" key="2">
    <source>
        <dbReference type="Proteomes" id="UP001230005"/>
    </source>
</evidence>
<proteinExistence type="predicted"/>
<keyword evidence="2" id="KW-1185">Reference proteome</keyword>
<evidence type="ECO:0000313" key="1">
    <source>
        <dbReference type="EMBL" id="MDQ0257164.1"/>
    </source>
</evidence>
<reference evidence="1 2" key="1">
    <citation type="submission" date="2023-07" db="EMBL/GenBank/DDBJ databases">
        <title>Genomic Encyclopedia of Type Strains, Phase IV (KMG-IV): sequencing the most valuable type-strain genomes for metagenomic binning, comparative biology and taxonomic classification.</title>
        <authorList>
            <person name="Goeker M."/>
        </authorList>
    </citation>
    <scope>NUCLEOTIDE SEQUENCE [LARGE SCALE GENOMIC DNA]</scope>
    <source>
        <strain evidence="1 2">DSM 9768</strain>
    </source>
</reference>
<organism evidence="1 2">
    <name type="scientific">Evansella vedderi</name>
    <dbReference type="NCBI Taxonomy" id="38282"/>
    <lineage>
        <taxon>Bacteria</taxon>
        <taxon>Bacillati</taxon>
        <taxon>Bacillota</taxon>
        <taxon>Bacilli</taxon>
        <taxon>Bacillales</taxon>
        <taxon>Bacillaceae</taxon>
        <taxon>Evansella</taxon>
    </lineage>
</organism>
<accession>A0ABU0A109</accession>
<protein>
    <recommendedName>
        <fullName evidence="3">DUF2262 domain-containing protein</fullName>
    </recommendedName>
</protein>
<comment type="caution">
    <text evidence="1">The sequence shown here is derived from an EMBL/GenBank/DDBJ whole genome shotgun (WGS) entry which is preliminary data.</text>
</comment>
<gene>
    <name evidence="1" type="ORF">J2S74_004622</name>
</gene>